<accession>A0A2S1WM41</accession>
<evidence type="ECO:0000256" key="3">
    <source>
        <dbReference type="ARBA" id="ARBA00022538"/>
    </source>
</evidence>
<name>A0A2S1WM41_9ANNE</name>
<dbReference type="GO" id="GO:0005249">
    <property type="term" value="F:voltage-gated potassium channel activity"/>
    <property type="evidence" value="ECO:0007669"/>
    <property type="project" value="InterPro"/>
</dbReference>
<keyword evidence="6" id="KW-0631">Potassium channel</keyword>
<keyword evidence="13" id="KW-0407">Ion channel</keyword>
<feature type="compositionally biased region" description="Polar residues" evidence="15">
    <location>
        <begin position="1111"/>
        <end position="1121"/>
    </location>
</feature>
<dbReference type="InterPro" id="IPR000595">
    <property type="entry name" value="cNMP-bd_dom"/>
</dbReference>
<evidence type="ECO:0000256" key="4">
    <source>
        <dbReference type="ARBA" id="ARBA00022553"/>
    </source>
</evidence>
<feature type="region of interest" description="Disordered" evidence="15">
    <location>
        <begin position="886"/>
        <end position="990"/>
    </location>
</feature>
<evidence type="ECO:0000256" key="1">
    <source>
        <dbReference type="ARBA" id="ARBA00004141"/>
    </source>
</evidence>
<comment type="subcellular location">
    <subcellularLocation>
        <location evidence="1">Membrane</location>
        <topology evidence="1">Multi-pass membrane protein</topology>
    </subcellularLocation>
</comment>
<feature type="transmembrane region" description="Helical" evidence="16">
    <location>
        <begin position="228"/>
        <end position="248"/>
    </location>
</feature>
<dbReference type="PRINTS" id="PR01464">
    <property type="entry name" value="EAGCHANNEL"/>
</dbReference>
<dbReference type="InterPro" id="IPR050818">
    <property type="entry name" value="KCNH_animal-type"/>
</dbReference>
<feature type="compositionally biased region" description="Polar residues" evidence="15">
    <location>
        <begin position="661"/>
        <end position="671"/>
    </location>
</feature>
<feature type="transmembrane region" description="Helical" evidence="16">
    <location>
        <begin position="129"/>
        <end position="153"/>
    </location>
</feature>
<evidence type="ECO:0000256" key="5">
    <source>
        <dbReference type="ARBA" id="ARBA00022692"/>
    </source>
</evidence>
<keyword evidence="12 16" id="KW-0472">Membrane</keyword>
<feature type="compositionally biased region" description="Basic and acidic residues" evidence="15">
    <location>
        <begin position="583"/>
        <end position="603"/>
    </location>
</feature>
<dbReference type="FunFam" id="1.10.1200.260:FF:000003">
    <property type="entry name" value="Potassium voltage-gated channel subfamily H member 1"/>
    <property type="match status" value="1"/>
</dbReference>
<keyword evidence="5 16" id="KW-0812">Transmembrane</keyword>
<comment type="catalytic activity">
    <reaction evidence="14">
        <text>K(+)(in) = K(+)(out)</text>
        <dbReference type="Rhea" id="RHEA:29463"/>
        <dbReference type="ChEBI" id="CHEBI:29103"/>
    </reaction>
</comment>
<feature type="compositionally biased region" description="Basic residues" evidence="15">
    <location>
        <begin position="911"/>
        <end position="920"/>
    </location>
</feature>
<dbReference type="PANTHER" id="PTHR10217">
    <property type="entry name" value="VOLTAGE AND LIGAND GATED POTASSIUM CHANNEL"/>
    <property type="match status" value="1"/>
</dbReference>
<evidence type="ECO:0000256" key="13">
    <source>
        <dbReference type="ARBA" id="ARBA00023303"/>
    </source>
</evidence>
<dbReference type="InterPro" id="IPR003938">
    <property type="entry name" value="K_chnl_volt-dep_EAG/ELK/ERG"/>
</dbReference>
<reference evidence="18" key="1">
    <citation type="submission" date="2018-02" db="EMBL/GenBank/DDBJ databases">
        <title>Hirudo verbana central nervous system transcriptome analysis of ion channel and receptor content.</title>
        <authorList>
            <person name="Northcutt A.J."/>
            <person name="Schulz D.J."/>
            <person name="Mesce K.A."/>
        </authorList>
    </citation>
    <scope>NUCLEOTIDE SEQUENCE</scope>
</reference>
<dbReference type="Gene3D" id="1.10.287.70">
    <property type="match status" value="1"/>
</dbReference>
<dbReference type="InterPro" id="IPR005821">
    <property type="entry name" value="Ion_trans_dom"/>
</dbReference>
<dbReference type="InterPro" id="IPR003949">
    <property type="entry name" value="K_chnl_volt-dep_EAG"/>
</dbReference>
<evidence type="ECO:0000256" key="14">
    <source>
        <dbReference type="ARBA" id="ARBA00034430"/>
    </source>
</evidence>
<dbReference type="InterPro" id="IPR018490">
    <property type="entry name" value="cNMP-bd_dom_sf"/>
</dbReference>
<feature type="compositionally biased region" description="Low complexity" evidence="15">
    <location>
        <begin position="933"/>
        <end position="943"/>
    </location>
</feature>
<keyword evidence="9" id="KW-0630">Potassium</keyword>
<dbReference type="GO" id="GO:0042391">
    <property type="term" value="P:regulation of membrane potential"/>
    <property type="evidence" value="ECO:0007669"/>
    <property type="project" value="TreeGrafter"/>
</dbReference>
<evidence type="ECO:0000256" key="16">
    <source>
        <dbReference type="SAM" id="Phobius"/>
    </source>
</evidence>
<proteinExistence type="evidence at transcript level"/>
<feature type="compositionally biased region" description="Low complexity" evidence="15">
    <location>
        <begin position="1096"/>
        <end position="1107"/>
    </location>
</feature>
<protein>
    <submittedName>
        <fullName evidence="18">Putative potassium voltage-gated channel KCNH 1</fullName>
    </submittedName>
</protein>
<evidence type="ECO:0000256" key="2">
    <source>
        <dbReference type="ARBA" id="ARBA00022448"/>
    </source>
</evidence>
<feature type="region of interest" description="Disordered" evidence="15">
    <location>
        <begin position="1096"/>
        <end position="1133"/>
    </location>
</feature>
<keyword evidence="8" id="KW-0851">Voltage-gated channel</keyword>
<evidence type="ECO:0000256" key="11">
    <source>
        <dbReference type="ARBA" id="ARBA00023065"/>
    </source>
</evidence>
<dbReference type="CDD" id="cd00038">
    <property type="entry name" value="CAP_ED"/>
    <property type="match status" value="1"/>
</dbReference>
<evidence type="ECO:0000256" key="7">
    <source>
        <dbReference type="ARBA" id="ARBA00022860"/>
    </source>
</evidence>
<evidence type="ECO:0000256" key="10">
    <source>
        <dbReference type="ARBA" id="ARBA00022989"/>
    </source>
</evidence>
<dbReference type="EMBL" id="MG973391">
    <property type="protein sequence ID" value="AWJ68244.1"/>
    <property type="molecule type" value="mRNA"/>
</dbReference>
<organism evidence="18">
    <name type="scientific">Hirudo verbana</name>
    <dbReference type="NCBI Taxonomy" id="311461"/>
    <lineage>
        <taxon>Eukaryota</taxon>
        <taxon>Metazoa</taxon>
        <taxon>Spiralia</taxon>
        <taxon>Lophotrochozoa</taxon>
        <taxon>Annelida</taxon>
        <taxon>Clitellata</taxon>
        <taxon>Hirudinea</taxon>
        <taxon>Hirudinida</taxon>
        <taxon>Hirudiniformes</taxon>
        <taxon>Hirudinidae</taxon>
        <taxon>Hirudo</taxon>
    </lineage>
</organism>
<evidence type="ECO:0000256" key="6">
    <source>
        <dbReference type="ARBA" id="ARBA00022826"/>
    </source>
</evidence>
<dbReference type="SUPFAM" id="SSF81324">
    <property type="entry name" value="Voltage-gated potassium channels"/>
    <property type="match status" value="1"/>
</dbReference>
<dbReference type="Pfam" id="PF00027">
    <property type="entry name" value="cNMP_binding"/>
    <property type="match status" value="1"/>
</dbReference>
<dbReference type="SMART" id="SM00100">
    <property type="entry name" value="cNMP"/>
    <property type="match status" value="1"/>
</dbReference>
<dbReference type="FunFam" id="2.60.120.10:FF:000009">
    <property type="entry name" value="Potassium voltage-gated channel subfamily H member 1"/>
    <property type="match status" value="1"/>
</dbReference>
<evidence type="ECO:0000259" key="17">
    <source>
        <dbReference type="PROSITE" id="PS50042"/>
    </source>
</evidence>
<evidence type="ECO:0000256" key="8">
    <source>
        <dbReference type="ARBA" id="ARBA00022882"/>
    </source>
</evidence>
<feature type="compositionally biased region" description="Polar residues" evidence="15">
    <location>
        <begin position="608"/>
        <end position="624"/>
    </location>
</feature>
<feature type="compositionally biased region" description="Low complexity" evidence="15">
    <location>
        <begin position="566"/>
        <end position="576"/>
    </location>
</feature>
<evidence type="ECO:0000256" key="12">
    <source>
        <dbReference type="ARBA" id="ARBA00023136"/>
    </source>
</evidence>
<keyword evidence="11" id="KW-0406">Ion transport</keyword>
<dbReference type="SUPFAM" id="SSF51206">
    <property type="entry name" value="cAMP-binding domain-like"/>
    <property type="match status" value="1"/>
</dbReference>
<keyword evidence="3" id="KW-0633">Potassium transport</keyword>
<feature type="compositionally biased region" description="Low complexity" evidence="15">
    <location>
        <begin position="638"/>
        <end position="649"/>
    </location>
</feature>
<dbReference type="PROSITE" id="PS50042">
    <property type="entry name" value="CNMP_BINDING_3"/>
    <property type="match status" value="1"/>
</dbReference>
<evidence type="ECO:0000313" key="18">
    <source>
        <dbReference type="EMBL" id="AWJ68244.1"/>
    </source>
</evidence>
<feature type="region of interest" description="Disordered" evidence="15">
    <location>
        <begin position="506"/>
        <end position="526"/>
    </location>
</feature>
<keyword evidence="10 16" id="KW-1133">Transmembrane helix</keyword>
<dbReference type="Pfam" id="PF00520">
    <property type="entry name" value="Ion_trans"/>
    <property type="match status" value="1"/>
</dbReference>
<dbReference type="PRINTS" id="PR01463">
    <property type="entry name" value="EAGCHANLFMLY"/>
</dbReference>
<dbReference type="FunFam" id="1.10.287.70:FF:000035">
    <property type="entry name" value="Potassium voltage-gated channel, subfamily H (Eag-related), member 1"/>
    <property type="match status" value="1"/>
</dbReference>
<feature type="domain" description="Cyclic nucleotide-binding" evidence="17">
    <location>
        <begin position="331"/>
        <end position="431"/>
    </location>
</feature>
<feature type="compositionally biased region" description="Basic and acidic residues" evidence="15">
    <location>
        <begin position="513"/>
        <end position="524"/>
    </location>
</feature>
<keyword evidence="7" id="KW-0112">Calmodulin-binding</keyword>
<dbReference type="Gene3D" id="2.60.120.10">
    <property type="entry name" value="Jelly Rolls"/>
    <property type="match status" value="1"/>
</dbReference>
<dbReference type="Gene3D" id="1.10.1200.260">
    <property type="match status" value="1"/>
</dbReference>
<sequence>MILVLTFYTSIMVPFNAAFRSKTIGDIPLLVVDSVVDVVFFLDIVLNFHTTFVGPAGEIVSDPKIIKMNYLKSWFVVDLLSCLPYDVFNAFHHVNENSISSLFSALKVVRLLRLGRVARKLDHYIEYGAAVLVLLIFMFVLIAHWFACIWFTIGDSEARSGVMFGWLQRLGREVGNQYHITNSTTGPPLWEGGPSSTMAYATALYFTLSCMTSVGFGNVSAFTELEKIFSVFMMIFGSLLYATIFGNVTTIFQQMYSTTGKYHEMLNNVREYMRLHDVPKALNERVMDYVVSTWAITKGLDAQKVLDYCPKDMKADICVHLHRKIFTEQPAFRLASDGCLRALAINFTTSHCAPGDVLFHQGESLDSLCFIVSGSLEVVQDDEVVAILTKGDVFGDQFWKECNVVQSAANVRALTYCDLNIIKRDRLLEVLDFYHAFALSFARNLTLTYNLRHRIIFRKVSDLKREKELLERDSNPTLDLPNDHPLRKLISRFRKRSERSLVVMSRNGSDVEMGERKGSMDGQRRFSNNRMSALAEIDSESSSVNSKMKFGKGLLDGLAAFSKSGGFGSRRSSYASNNIDLRQSPREEKKDKTKDGASSDHSESSSSQIGAKQQSLKTSGSGLTKPSKWGKILGNNLASTSQQSKSAKSPLKTKFHPESQGEASTSKNVFTNDGFRFGTGTDEISPQDNIKKTLVVPELRLESETGDLILTDEQCQSQSMVFEVLNEMRNEIKSVHCRMERVESHLEEFYKLFSSLTQSMPPSNVQMSSSSMTSTPATLSMKETQKLMVPTANNPSLLSPYDSWNLRGNSSNLVPPLSAQCSPATDDSAIHDCDKGSTSRLTYASGASTSGYSPFFESASVMTDSAVSLRCPEPLDGTQKQIQTSIISQHEQPTAIRSKHTDSQTSQQTKGHQHRYQPHGRLRDNLLPSLPQSGFSDASSSESSSRKSRRPSSLAVTPKSQGPDHATHQCTASSDKSYETSTSSSASGAGQTFTIPTVMVNLPSSEESTKDRPPEFVSMPPISTFELTSIMPTDKLGPQLPFMFDSKQLRLKSKKHNIDRFPFIDDSIGNGSNGNKMSTLPTASTLTANVLYPCSSTSTDKSSPKPKGNAFTASQPTSILSERSCPSPDLSSYPLLTSLDKNLQEQQSKLVGDSERRRLLKSKTFGYR</sequence>
<evidence type="ECO:0000256" key="15">
    <source>
        <dbReference type="SAM" id="MobiDB-lite"/>
    </source>
</evidence>
<feature type="transmembrane region" description="Helical" evidence="16">
    <location>
        <begin position="197"/>
        <end position="216"/>
    </location>
</feature>
<feature type="compositionally biased region" description="Low complexity" evidence="15">
    <location>
        <begin position="973"/>
        <end position="987"/>
    </location>
</feature>
<keyword evidence="4" id="KW-0597">Phosphoprotein</keyword>
<keyword evidence="2" id="KW-0813">Transport</keyword>
<dbReference type="GO" id="GO:0005516">
    <property type="term" value="F:calmodulin binding"/>
    <property type="evidence" value="ECO:0007669"/>
    <property type="project" value="UniProtKB-KW"/>
</dbReference>
<dbReference type="GO" id="GO:0008076">
    <property type="term" value="C:voltage-gated potassium channel complex"/>
    <property type="evidence" value="ECO:0007669"/>
    <property type="project" value="TreeGrafter"/>
</dbReference>
<evidence type="ECO:0000256" key="9">
    <source>
        <dbReference type="ARBA" id="ARBA00022958"/>
    </source>
</evidence>
<dbReference type="PANTHER" id="PTHR10217:SF435">
    <property type="entry name" value="POTASSIUM VOLTAGE-GATED CHANNEL PROTEIN EAG"/>
    <property type="match status" value="1"/>
</dbReference>
<feature type="region of interest" description="Disordered" evidence="15">
    <location>
        <begin position="566"/>
        <end position="671"/>
    </location>
</feature>
<dbReference type="AlphaFoldDB" id="A0A2S1WM41"/>
<dbReference type="InterPro" id="IPR014710">
    <property type="entry name" value="RmlC-like_jellyroll"/>
</dbReference>